<dbReference type="EMBL" id="JAMSHJ010000003">
    <property type="protein sequence ID" value="KAI5424595.1"/>
    <property type="molecule type" value="Genomic_DNA"/>
</dbReference>
<sequence>MEGERRKRKILEEEEEENEDEKMEKFFALIKSTRDLLSKPNKKVDEEKKEKGIWNPTFQIEDFIGCEELRKSSNVSVDAKAGSSWEKEKEVLMIVEKECVEEAAATTFAADASEDQNEEKEKTSDNGLDLNLSL</sequence>
<protein>
    <submittedName>
        <fullName evidence="5">Uncharacterized protein</fullName>
    </submittedName>
</protein>
<reference evidence="5 6" key="1">
    <citation type="journal article" date="2022" name="Nat. Genet.">
        <title>Improved pea reference genome and pan-genome highlight genomic features and evolutionary characteristics.</title>
        <authorList>
            <person name="Yang T."/>
            <person name="Liu R."/>
            <person name="Luo Y."/>
            <person name="Hu S."/>
            <person name="Wang D."/>
            <person name="Wang C."/>
            <person name="Pandey M.K."/>
            <person name="Ge S."/>
            <person name="Xu Q."/>
            <person name="Li N."/>
            <person name="Li G."/>
            <person name="Huang Y."/>
            <person name="Saxena R.K."/>
            <person name="Ji Y."/>
            <person name="Li M."/>
            <person name="Yan X."/>
            <person name="He Y."/>
            <person name="Liu Y."/>
            <person name="Wang X."/>
            <person name="Xiang C."/>
            <person name="Varshney R.K."/>
            <person name="Ding H."/>
            <person name="Gao S."/>
            <person name="Zong X."/>
        </authorList>
    </citation>
    <scope>NUCLEOTIDE SEQUENCE [LARGE SCALE GENOMIC DNA]</scope>
    <source>
        <strain evidence="5 6">cv. Zhongwan 6</strain>
    </source>
</reference>
<comment type="subcellular location">
    <subcellularLocation>
        <location evidence="1">Nucleus</location>
    </subcellularLocation>
</comment>
<dbReference type="GO" id="GO:0010112">
    <property type="term" value="P:regulation of systemic acquired resistance"/>
    <property type="evidence" value="ECO:0007669"/>
    <property type="project" value="InterPro"/>
</dbReference>
<keyword evidence="6" id="KW-1185">Reference proteome</keyword>
<evidence type="ECO:0000256" key="2">
    <source>
        <dbReference type="ARBA" id="ARBA00009937"/>
    </source>
</evidence>
<name>A0A9D5AZM6_PEA</name>
<evidence type="ECO:0000313" key="6">
    <source>
        <dbReference type="Proteomes" id="UP001058974"/>
    </source>
</evidence>
<evidence type="ECO:0000313" key="5">
    <source>
        <dbReference type="EMBL" id="KAI5424595.1"/>
    </source>
</evidence>
<evidence type="ECO:0000256" key="1">
    <source>
        <dbReference type="ARBA" id="ARBA00004123"/>
    </source>
</evidence>
<comment type="caution">
    <text evidence="5">The sequence shown here is derived from an EMBL/GenBank/DDBJ whole genome shotgun (WGS) entry which is preliminary data.</text>
</comment>
<gene>
    <name evidence="5" type="ORF">KIW84_030685</name>
</gene>
<dbReference type="Gramene" id="Psat3g014720.1">
    <property type="protein sequence ID" value="Psat3g014720.1.cds1"/>
    <property type="gene ID" value="Psat3g014720"/>
</dbReference>
<comment type="similarity">
    <text evidence="2">Belongs to the NPR1-interactor family.</text>
</comment>
<dbReference type="OrthoDB" id="1304316at2759"/>
<evidence type="ECO:0000256" key="3">
    <source>
        <dbReference type="ARBA" id="ARBA00023242"/>
    </source>
</evidence>
<dbReference type="Gramene" id="PSAT_LOCUS14565_t1">
    <property type="protein sequence ID" value="CAL5194844.1"/>
    <property type="gene ID" value="PSAT_LOCUS14565"/>
</dbReference>
<feature type="compositionally biased region" description="Acidic residues" evidence="4">
    <location>
        <begin position="12"/>
        <end position="21"/>
    </location>
</feature>
<proteinExistence type="inferred from homology"/>
<feature type="region of interest" description="Disordered" evidence="4">
    <location>
        <begin position="106"/>
        <end position="134"/>
    </location>
</feature>
<organism evidence="5 6">
    <name type="scientific">Pisum sativum</name>
    <name type="common">Garden pea</name>
    <name type="synonym">Lathyrus oleraceus</name>
    <dbReference type="NCBI Taxonomy" id="3888"/>
    <lineage>
        <taxon>Eukaryota</taxon>
        <taxon>Viridiplantae</taxon>
        <taxon>Streptophyta</taxon>
        <taxon>Embryophyta</taxon>
        <taxon>Tracheophyta</taxon>
        <taxon>Spermatophyta</taxon>
        <taxon>Magnoliopsida</taxon>
        <taxon>eudicotyledons</taxon>
        <taxon>Gunneridae</taxon>
        <taxon>Pentapetalae</taxon>
        <taxon>rosids</taxon>
        <taxon>fabids</taxon>
        <taxon>Fabales</taxon>
        <taxon>Fabaceae</taxon>
        <taxon>Papilionoideae</taxon>
        <taxon>50 kb inversion clade</taxon>
        <taxon>NPAAA clade</taxon>
        <taxon>Hologalegina</taxon>
        <taxon>IRL clade</taxon>
        <taxon>Fabeae</taxon>
        <taxon>Lathyrus</taxon>
    </lineage>
</organism>
<dbReference type="InterPro" id="IPR031425">
    <property type="entry name" value="NPR1/NH1-interacting"/>
</dbReference>
<dbReference type="PANTHER" id="PTHR33669">
    <property type="entry name" value="PROTEIN NEGATIVE REGULATOR OF RESISTANCE"/>
    <property type="match status" value="1"/>
</dbReference>
<feature type="region of interest" description="Disordered" evidence="4">
    <location>
        <begin position="1"/>
        <end position="22"/>
    </location>
</feature>
<dbReference type="Pfam" id="PF15699">
    <property type="entry name" value="NPR1_interact"/>
    <property type="match status" value="1"/>
</dbReference>
<keyword evidence="3" id="KW-0539">Nucleus</keyword>
<dbReference type="Proteomes" id="UP001058974">
    <property type="component" value="Chromosome 3"/>
</dbReference>
<dbReference type="Gramene" id="Psat03G0068500-T1">
    <property type="protein sequence ID" value="KAI5424595.1"/>
    <property type="gene ID" value="KIW84_030685"/>
</dbReference>
<dbReference type="AlphaFoldDB" id="A0A9D5AZM6"/>
<evidence type="ECO:0000256" key="4">
    <source>
        <dbReference type="SAM" id="MobiDB-lite"/>
    </source>
</evidence>
<dbReference type="PANTHER" id="PTHR33669:SF26">
    <property type="entry name" value="PROTEIN NIM1-INTERACTING 3"/>
    <property type="match status" value="1"/>
</dbReference>
<dbReference type="GO" id="GO:0005634">
    <property type="term" value="C:nucleus"/>
    <property type="evidence" value="ECO:0007669"/>
    <property type="project" value="UniProtKB-SubCell"/>
</dbReference>
<accession>A0A9D5AZM6</accession>